<feature type="domain" description="ABC transporter" evidence="7">
    <location>
        <begin position="539"/>
        <end position="750"/>
    </location>
</feature>
<dbReference type="GO" id="GO:0016887">
    <property type="term" value="F:ATP hydrolysis activity"/>
    <property type="evidence" value="ECO:0007669"/>
    <property type="project" value="InterPro"/>
</dbReference>
<reference evidence="8 9" key="1">
    <citation type="journal article" date="2024" name="Nat. Commun.">
        <title>Phylogenomics reveals the evolutionary origins of lichenization in chlorophyte algae.</title>
        <authorList>
            <person name="Puginier C."/>
            <person name="Libourel C."/>
            <person name="Otte J."/>
            <person name="Skaloud P."/>
            <person name="Haon M."/>
            <person name="Grisel S."/>
            <person name="Petersen M."/>
            <person name="Berrin J.G."/>
            <person name="Delaux P.M."/>
            <person name="Dal Grande F."/>
            <person name="Keller J."/>
        </authorList>
    </citation>
    <scope>NUCLEOTIDE SEQUENCE [LARGE SCALE GENOMIC DNA]</scope>
    <source>
        <strain evidence="8 9">SAG 2036</strain>
    </source>
</reference>
<evidence type="ECO:0000313" key="9">
    <source>
        <dbReference type="Proteomes" id="UP001465755"/>
    </source>
</evidence>
<dbReference type="InterPro" id="IPR032781">
    <property type="entry name" value="ABC_tran_Xtn"/>
</dbReference>
<evidence type="ECO:0000313" key="8">
    <source>
        <dbReference type="EMBL" id="KAK9806400.1"/>
    </source>
</evidence>
<dbReference type="InterPro" id="IPR050611">
    <property type="entry name" value="ABCF"/>
</dbReference>
<dbReference type="InterPro" id="IPR003593">
    <property type="entry name" value="AAA+_ATPase"/>
</dbReference>
<evidence type="ECO:0000256" key="5">
    <source>
        <dbReference type="ARBA" id="ARBA00061344"/>
    </source>
</evidence>
<keyword evidence="4" id="KW-0007">Acetylation</keyword>
<dbReference type="Pfam" id="PF26051">
    <property type="entry name" value="PWI_ABCF3"/>
    <property type="match status" value="1"/>
</dbReference>
<comment type="caution">
    <text evidence="8">The sequence shown here is derived from an EMBL/GenBank/DDBJ whole genome shotgun (WGS) entry which is preliminary data.</text>
</comment>
<dbReference type="FunFam" id="3.40.50.300:FF:000104">
    <property type="entry name" value="ATP-binding cassette sub-family F member 3"/>
    <property type="match status" value="1"/>
</dbReference>
<dbReference type="PROSITE" id="PS00211">
    <property type="entry name" value="ABC_TRANSPORTER_1"/>
    <property type="match status" value="2"/>
</dbReference>
<keyword evidence="9" id="KW-1185">Reference proteome</keyword>
<dbReference type="AlphaFoldDB" id="A0AAW1P9I0"/>
<dbReference type="GO" id="GO:0005524">
    <property type="term" value="F:ATP binding"/>
    <property type="evidence" value="ECO:0007669"/>
    <property type="project" value="UniProtKB-KW"/>
</dbReference>
<accession>A0AAW1P9I0</accession>
<keyword evidence="2" id="KW-0547">Nucleotide-binding</keyword>
<dbReference type="Proteomes" id="UP001465755">
    <property type="component" value="Unassembled WGS sequence"/>
</dbReference>
<dbReference type="Gene3D" id="3.40.50.300">
    <property type="entry name" value="P-loop containing nucleotide triphosphate hydrolases"/>
    <property type="match status" value="2"/>
</dbReference>
<feature type="domain" description="ABC transporter" evidence="7">
    <location>
        <begin position="188"/>
        <end position="472"/>
    </location>
</feature>
<dbReference type="InterPro" id="IPR058770">
    <property type="entry name" value="PWI_ABCF3"/>
</dbReference>
<protein>
    <recommendedName>
        <fullName evidence="7">ABC transporter domain-containing protein</fullName>
    </recommendedName>
</protein>
<dbReference type="InterPro" id="IPR017871">
    <property type="entry name" value="ABC_transporter-like_CS"/>
</dbReference>
<dbReference type="EMBL" id="JALJOQ010000038">
    <property type="protein sequence ID" value="KAK9806400.1"/>
    <property type="molecule type" value="Genomic_DNA"/>
</dbReference>
<dbReference type="SMART" id="SM00382">
    <property type="entry name" value="AAA"/>
    <property type="match status" value="2"/>
</dbReference>
<evidence type="ECO:0000256" key="2">
    <source>
        <dbReference type="ARBA" id="ARBA00022741"/>
    </source>
</evidence>
<dbReference type="PROSITE" id="PS50893">
    <property type="entry name" value="ABC_TRANSPORTER_2"/>
    <property type="match status" value="2"/>
</dbReference>
<keyword evidence="1" id="KW-0677">Repeat</keyword>
<dbReference type="InterPro" id="IPR003439">
    <property type="entry name" value="ABC_transporter-like_ATP-bd"/>
</dbReference>
<gene>
    <name evidence="8" type="ORF">WJX73_002265</name>
</gene>
<dbReference type="SUPFAM" id="SSF52540">
    <property type="entry name" value="P-loop containing nucleoside triphosphate hydrolases"/>
    <property type="match status" value="2"/>
</dbReference>
<feature type="region of interest" description="Disordered" evidence="6">
    <location>
        <begin position="303"/>
        <end position="331"/>
    </location>
</feature>
<feature type="compositionally biased region" description="Polar residues" evidence="6">
    <location>
        <begin position="307"/>
        <end position="317"/>
    </location>
</feature>
<evidence type="ECO:0000256" key="6">
    <source>
        <dbReference type="SAM" id="MobiDB-lite"/>
    </source>
</evidence>
<evidence type="ECO:0000256" key="3">
    <source>
        <dbReference type="ARBA" id="ARBA00022840"/>
    </source>
</evidence>
<proteinExistence type="inferred from homology"/>
<sequence>MGVQPAEPARAVVEEIVGRKGDATVLDYVINVLDDEDFEFGPEGREAFEAFGEMLVGAGCLEDQETAQAACKSLAARLGRAQARQDAFRSLAGGPVAMDSMDADITLHPSERFSGRDAIQTPYAEYDVGSNLPQVSEKELAKLQKRAEKDQKVARANLMASQARAIEVTDGALPSIVRNAGGGGSPDLHLENFSVSNGGAELIEEATLMLAQGRRYGLVGRNGTGKTTLMRALSTHSIKGIPSTMQILHVEQEVRGDSTTVLESVLMCDTERTALLEEEAALMAASEAAPALAAVIEDGHTLADSDAVSSSESTLTSEGRPAGPRPAPQLDTATRLSQVYKRLQEIDADGAPARAASILAGLSFTPDMQARSTRTFSGGWRMRVALARALFVEPDLLLLDEPTNHLDLHAVLWLEDYLCTWSKTVLVVSHARDFLNAVATDVVHLHSRRLTVYKGDYDTFEKTAAERLKNMRKQAESQHKAREHMQAFVDKFRYNAKRASLVQSRIKAIERMADIQMVEDDPEYIFRFPEPEVVSPPILGFTDVDFNYPDGPVLFRNLNFGLDMESRLAIVGPNGIGKSTLLGLMSGTLQATNGNVARNPKVRMATFSQHHMDGLDLALSPLQYMVQCFPGTKEQQHRSHLGSFGIGGDLALQAMYTLSGGQKSRVALAKVTFTQPHILLLDEPSNHLDLDAVQALSQGLNLFKGGVLMVSHDQFLIESTVDELWVVENGTVTPFHDTFKEYKRRLRSSM</sequence>
<evidence type="ECO:0000256" key="1">
    <source>
        <dbReference type="ARBA" id="ARBA00022737"/>
    </source>
</evidence>
<dbReference type="CDD" id="cd03221">
    <property type="entry name" value="ABCF_EF-3"/>
    <property type="match status" value="2"/>
</dbReference>
<evidence type="ECO:0000256" key="4">
    <source>
        <dbReference type="ARBA" id="ARBA00022990"/>
    </source>
</evidence>
<dbReference type="FunFam" id="3.40.50.300:FF:001135">
    <property type="entry name" value="ABC transporter F family member 3"/>
    <property type="match status" value="1"/>
</dbReference>
<dbReference type="PANTHER" id="PTHR19211">
    <property type="entry name" value="ATP-BINDING TRANSPORT PROTEIN-RELATED"/>
    <property type="match status" value="1"/>
</dbReference>
<comment type="similarity">
    <text evidence="5">Belongs to the ABC transporter superfamily. ABCF family. EF3 (TC 3.A.1.121) subfamily.</text>
</comment>
<evidence type="ECO:0000259" key="7">
    <source>
        <dbReference type="PROSITE" id="PS50893"/>
    </source>
</evidence>
<keyword evidence="3" id="KW-0067">ATP-binding</keyword>
<dbReference type="Pfam" id="PF00005">
    <property type="entry name" value="ABC_tran"/>
    <property type="match status" value="2"/>
</dbReference>
<dbReference type="Pfam" id="PF12848">
    <property type="entry name" value="ABC_tran_Xtn"/>
    <property type="match status" value="1"/>
</dbReference>
<dbReference type="InterPro" id="IPR027417">
    <property type="entry name" value="P-loop_NTPase"/>
</dbReference>
<dbReference type="PANTHER" id="PTHR19211:SF117">
    <property type="entry name" value="ATP-BINDING CASSETTE SUB-FAMILY F MEMBER 3"/>
    <property type="match status" value="1"/>
</dbReference>
<name>A0AAW1P9I0_9CHLO</name>
<organism evidence="8 9">
    <name type="scientific">Symbiochloris irregularis</name>
    <dbReference type="NCBI Taxonomy" id="706552"/>
    <lineage>
        <taxon>Eukaryota</taxon>
        <taxon>Viridiplantae</taxon>
        <taxon>Chlorophyta</taxon>
        <taxon>core chlorophytes</taxon>
        <taxon>Trebouxiophyceae</taxon>
        <taxon>Trebouxiales</taxon>
        <taxon>Trebouxiaceae</taxon>
        <taxon>Symbiochloris</taxon>
    </lineage>
</organism>